<feature type="transmembrane region" description="Helical" evidence="7">
    <location>
        <begin position="316"/>
        <end position="334"/>
    </location>
</feature>
<feature type="transmembrane region" description="Helical" evidence="7">
    <location>
        <begin position="243"/>
        <end position="265"/>
    </location>
</feature>
<dbReference type="Gene3D" id="1.20.1250.20">
    <property type="entry name" value="MFS general substrate transporter like domains"/>
    <property type="match status" value="2"/>
</dbReference>
<dbReference type="InParanoid" id="J4GXC1"/>
<dbReference type="PANTHER" id="PTHR23501:SF191">
    <property type="entry name" value="VACUOLAR BASIC AMINO ACID TRANSPORTER 4"/>
    <property type="match status" value="1"/>
</dbReference>
<dbReference type="SUPFAM" id="SSF103473">
    <property type="entry name" value="MFS general substrate transporter"/>
    <property type="match status" value="1"/>
</dbReference>
<feature type="transmembrane region" description="Helical" evidence="7">
    <location>
        <begin position="355"/>
        <end position="376"/>
    </location>
</feature>
<dbReference type="STRING" id="599839.J4GXC1"/>
<evidence type="ECO:0000256" key="4">
    <source>
        <dbReference type="ARBA" id="ARBA00022989"/>
    </source>
</evidence>
<gene>
    <name evidence="9" type="ORF">FIBRA_08735</name>
</gene>
<protein>
    <recommendedName>
        <fullName evidence="8">Major facilitator superfamily (MFS) profile domain-containing protein</fullName>
    </recommendedName>
</protein>
<dbReference type="InterPro" id="IPR011701">
    <property type="entry name" value="MFS"/>
</dbReference>
<feature type="transmembrane region" description="Helical" evidence="7">
    <location>
        <begin position="553"/>
        <end position="574"/>
    </location>
</feature>
<sequence>MSSHNNTGEDILKRHVHDGNLPPRPAISPTAMVDAAPHTSDSHSDLEKNALSATISMDTGGEGATEADPPVPDNYAEIHGLAHSMKPWEIHVTFFSLAIGGFLAALDQTIVSTSMPTIASEFFALNQQSWIATSYLLTNTVFQPFFGRACELWGCKAVLFVSITIFKFGSLMTATAQNFIWLCCARAVAGIGGAGLMVSIMIMISQMVPLRERGRYMGVMYARVTLASVLGPVLGGIFTHDVTWRWCFYINLPIGSTAVLVLLFFIPKVPSAPRPASVGLRDIDLLGIALLSASVTALLLALTWGSGVYPWGSARIIALLAAGAGLIPLFVLWKRRVRACGRVPVIPLEMFRHRNVVASTVNYFFTHMSLFGITVYVPTYFQLVKGDSQLISGLELLPFVVPLSFSSVLVDHLVVRTGWVRPWLWAGGAIFTLGAGLGALIDATTPRGEALAILAVAGSGMGFVYQTNTLSAQGQVGRGELPRVTTMTMWSKSLGGIIGIAVMGTILQNVLVARVRADPRTAPYAQDMDSTALLARVPPRVQYLVRGDYGVTFSRMMLAATAFAAAGLAVLLFAQHVPLDRRAKDSEDPYIRASRASRRSDEKAAVAVAGDMEKESGNDGKCVSKACKEADGQGLAASHPVTVVEDKLVGADATSVRSLGKRLHREESASTESVMEGGVSEAG</sequence>
<dbReference type="Pfam" id="PF07690">
    <property type="entry name" value="MFS_1"/>
    <property type="match status" value="1"/>
</dbReference>
<comment type="subcellular location">
    <subcellularLocation>
        <location evidence="1">Endomembrane system</location>
        <topology evidence="1">Multi-pass membrane protein</topology>
    </subcellularLocation>
</comment>
<keyword evidence="4 7" id="KW-1133">Transmembrane helix</keyword>
<dbReference type="PANTHER" id="PTHR23501">
    <property type="entry name" value="MAJOR FACILITATOR SUPERFAMILY"/>
    <property type="match status" value="1"/>
</dbReference>
<keyword evidence="5 7" id="KW-0472">Membrane</keyword>
<dbReference type="HOGENOM" id="CLU_000960_22_0_1"/>
<feature type="transmembrane region" description="Helical" evidence="7">
    <location>
        <begin position="422"/>
        <end position="444"/>
    </location>
</feature>
<feature type="domain" description="Major facilitator superfamily (MFS) profile" evidence="8">
    <location>
        <begin position="93"/>
        <end position="577"/>
    </location>
</feature>
<dbReference type="OrthoDB" id="10021397at2759"/>
<feature type="transmembrane region" description="Helical" evidence="7">
    <location>
        <begin position="285"/>
        <end position="304"/>
    </location>
</feature>
<dbReference type="PRINTS" id="PR01036">
    <property type="entry name" value="TCRTETB"/>
</dbReference>
<evidence type="ECO:0000256" key="5">
    <source>
        <dbReference type="ARBA" id="ARBA00023136"/>
    </source>
</evidence>
<dbReference type="EMBL" id="HE797346">
    <property type="protein sequence ID" value="CCM06470.1"/>
    <property type="molecule type" value="Genomic_DNA"/>
</dbReference>
<evidence type="ECO:0000256" key="7">
    <source>
        <dbReference type="SAM" id="Phobius"/>
    </source>
</evidence>
<evidence type="ECO:0000313" key="9">
    <source>
        <dbReference type="EMBL" id="CCM06470.1"/>
    </source>
</evidence>
<evidence type="ECO:0000256" key="3">
    <source>
        <dbReference type="ARBA" id="ARBA00022692"/>
    </source>
</evidence>
<dbReference type="InterPro" id="IPR036259">
    <property type="entry name" value="MFS_trans_sf"/>
</dbReference>
<keyword evidence="10" id="KW-1185">Reference proteome</keyword>
<feature type="region of interest" description="Disordered" evidence="6">
    <location>
        <begin position="660"/>
        <end position="683"/>
    </location>
</feature>
<proteinExistence type="predicted"/>
<dbReference type="GO" id="GO:0012505">
    <property type="term" value="C:endomembrane system"/>
    <property type="evidence" value="ECO:0007669"/>
    <property type="project" value="UniProtKB-SubCell"/>
</dbReference>
<evidence type="ECO:0000313" key="10">
    <source>
        <dbReference type="Proteomes" id="UP000006352"/>
    </source>
</evidence>
<keyword evidence="2" id="KW-0813">Transport</keyword>
<dbReference type="PROSITE" id="PS50850">
    <property type="entry name" value="MFS"/>
    <property type="match status" value="1"/>
</dbReference>
<accession>J4GXC1</accession>
<evidence type="ECO:0000256" key="2">
    <source>
        <dbReference type="ARBA" id="ARBA00022448"/>
    </source>
</evidence>
<dbReference type="AlphaFoldDB" id="J4GXC1"/>
<reference evidence="9 10" key="1">
    <citation type="journal article" date="2012" name="Appl. Environ. Microbiol.">
        <title>Short-read sequencing for genomic analysis of the brown rot fungus Fibroporia radiculosa.</title>
        <authorList>
            <person name="Tang J.D."/>
            <person name="Perkins A.D."/>
            <person name="Sonstegard T.S."/>
            <person name="Schroeder S.G."/>
            <person name="Burgess S.C."/>
            <person name="Diehl S.V."/>
        </authorList>
    </citation>
    <scope>NUCLEOTIDE SEQUENCE [LARGE SCALE GENOMIC DNA]</scope>
    <source>
        <strain evidence="9 10">TFFH 294</strain>
    </source>
</reference>
<keyword evidence="3 7" id="KW-0812">Transmembrane</keyword>
<evidence type="ECO:0000259" key="8">
    <source>
        <dbReference type="PROSITE" id="PS50850"/>
    </source>
</evidence>
<dbReference type="CDD" id="cd17502">
    <property type="entry name" value="MFS_Azr1_MDR_like"/>
    <property type="match status" value="1"/>
</dbReference>
<feature type="region of interest" description="Disordered" evidence="6">
    <location>
        <begin position="1"/>
        <end position="46"/>
    </location>
</feature>
<dbReference type="GeneID" id="24101370"/>
<feature type="transmembrane region" description="Helical" evidence="7">
    <location>
        <begin position="396"/>
        <end position="415"/>
    </location>
</feature>
<feature type="transmembrane region" description="Helical" evidence="7">
    <location>
        <begin position="179"/>
        <end position="204"/>
    </location>
</feature>
<dbReference type="GO" id="GO:0005886">
    <property type="term" value="C:plasma membrane"/>
    <property type="evidence" value="ECO:0007669"/>
    <property type="project" value="TreeGrafter"/>
</dbReference>
<dbReference type="GO" id="GO:0022857">
    <property type="term" value="F:transmembrane transporter activity"/>
    <property type="evidence" value="ECO:0007669"/>
    <property type="project" value="InterPro"/>
</dbReference>
<feature type="transmembrane region" description="Helical" evidence="7">
    <location>
        <begin position="489"/>
        <end position="511"/>
    </location>
</feature>
<feature type="transmembrane region" description="Helical" evidence="7">
    <location>
        <begin position="450"/>
        <end position="468"/>
    </location>
</feature>
<dbReference type="Proteomes" id="UP000006352">
    <property type="component" value="Unassembled WGS sequence"/>
</dbReference>
<evidence type="ECO:0000256" key="6">
    <source>
        <dbReference type="SAM" id="MobiDB-lite"/>
    </source>
</evidence>
<evidence type="ECO:0000256" key="1">
    <source>
        <dbReference type="ARBA" id="ARBA00004127"/>
    </source>
</evidence>
<dbReference type="InterPro" id="IPR020846">
    <property type="entry name" value="MFS_dom"/>
</dbReference>
<organism evidence="9 10">
    <name type="scientific">Fibroporia radiculosa</name>
    <dbReference type="NCBI Taxonomy" id="599839"/>
    <lineage>
        <taxon>Eukaryota</taxon>
        <taxon>Fungi</taxon>
        <taxon>Dikarya</taxon>
        <taxon>Basidiomycota</taxon>
        <taxon>Agaricomycotina</taxon>
        <taxon>Agaricomycetes</taxon>
        <taxon>Polyporales</taxon>
        <taxon>Fibroporiaceae</taxon>
        <taxon>Fibroporia</taxon>
    </lineage>
</organism>
<feature type="transmembrane region" description="Helical" evidence="7">
    <location>
        <begin position="216"/>
        <end position="237"/>
    </location>
</feature>
<name>J4GXC1_9APHY</name>
<dbReference type="RefSeq" id="XP_012185753.1">
    <property type="nucleotide sequence ID" value="XM_012330363.1"/>
</dbReference>